<protein>
    <submittedName>
        <fullName evidence="2">Uncharacterized protein</fullName>
    </submittedName>
</protein>
<evidence type="ECO:0000313" key="2">
    <source>
        <dbReference type="EMBL" id="KKK69838.1"/>
    </source>
</evidence>
<reference evidence="2" key="1">
    <citation type="journal article" date="2015" name="Nature">
        <title>Complex archaea that bridge the gap between prokaryotes and eukaryotes.</title>
        <authorList>
            <person name="Spang A."/>
            <person name="Saw J.H."/>
            <person name="Jorgensen S.L."/>
            <person name="Zaremba-Niedzwiedzka K."/>
            <person name="Martijn J."/>
            <person name="Lind A.E."/>
            <person name="van Eijk R."/>
            <person name="Schleper C."/>
            <person name="Guy L."/>
            <person name="Ettema T.J."/>
        </authorList>
    </citation>
    <scope>NUCLEOTIDE SEQUENCE</scope>
</reference>
<proteinExistence type="predicted"/>
<organism evidence="2">
    <name type="scientific">marine sediment metagenome</name>
    <dbReference type="NCBI Taxonomy" id="412755"/>
    <lineage>
        <taxon>unclassified sequences</taxon>
        <taxon>metagenomes</taxon>
        <taxon>ecological metagenomes</taxon>
    </lineage>
</organism>
<dbReference type="EMBL" id="LAZR01058463">
    <property type="protein sequence ID" value="KKK69838.1"/>
    <property type="molecule type" value="Genomic_DNA"/>
</dbReference>
<name>A0A0F8XLK3_9ZZZZ</name>
<feature type="compositionally biased region" description="Polar residues" evidence="1">
    <location>
        <begin position="11"/>
        <end position="40"/>
    </location>
</feature>
<comment type="caution">
    <text evidence="2">The sequence shown here is derived from an EMBL/GenBank/DDBJ whole genome shotgun (WGS) entry which is preliminary data.</text>
</comment>
<evidence type="ECO:0000256" key="1">
    <source>
        <dbReference type="SAM" id="MobiDB-lite"/>
    </source>
</evidence>
<feature type="compositionally biased region" description="Basic and acidic residues" evidence="1">
    <location>
        <begin position="56"/>
        <end position="65"/>
    </location>
</feature>
<dbReference type="AlphaFoldDB" id="A0A0F8XLK3"/>
<accession>A0A0F8XLK3</accession>
<sequence length="98" mass="10737">MLRTAFERAGSASQLSQPSTFVPITNATQADNTPSEISNSRDFNLDTIVIMSIIDRHGNQQDRRKAPQTSLTAAEEPQSHDRRAHPPIVGQRAESGLP</sequence>
<feature type="region of interest" description="Disordered" evidence="1">
    <location>
        <begin position="56"/>
        <end position="98"/>
    </location>
</feature>
<feature type="region of interest" description="Disordered" evidence="1">
    <location>
        <begin position="1"/>
        <end position="40"/>
    </location>
</feature>
<gene>
    <name evidence="2" type="ORF">LCGC14_2930020</name>
</gene>